<dbReference type="InterPro" id="IPR003593">
    <property type="entry name" value="AAA+_ATPase"/>
</dbReference>
<dbReference type="CDD" id="cd03262">
    <property type="entry name" value="ABC_HisP_GlnQ"/>
    <property type="match status" value="1"/>
</dbReference>
<dbReference type="EMBL" id="JAKKPZ010000658">
    <property type="protein sequence ID" value="KAI1693230.1"/>
    <property type="molecule type" value="Genomic_DNA"/>
</dbReference>
<feature type="transmembrane region" description="Helical" evidence="10">
    <location>
        <begin position="49"/>
        <end position="66"/>
    </location>
</feature>
<protein>
    <submittedName>
        <fullName evidence="13">ABC transporter domain-containing protein</fullName>
    </submittedName>
</protein>
<dbReference type="AlphaFoldDB" id="A0AAD4MGN7"/>
<dbReference type="Pfam" id="PF00005">
    <property type="entry name" value="ABC_tran"/>
    <property type="match status" value="1"/>
</dbReference>
<evidence type="ECO:0000256" key="8">
    <source>
        <dbReference type="ARBA" id="ARBA00022989"/>
    </source>
</evidence>
<comment type="subcellular location">
    <subcellularLocation>
        <location evidence="1">Cell membrane</location>
        <topology evidence="1">Multi-pass membrane protein</topology>
    </subcellularLocation>
</comment>
<evidence type="ECO:0000313" key="13">
    <source>
        <dbReference type="EMBL" id="KAI1693230.1"/>
    </source>
</evidence>
<comment type="similarity">
    <text evidence="2">Belongs to the AHA1 family.</text>
</comment>
<evidence type="ECO:0000313" key="14">
    <source>
        <dbReference type="Proteomes" id="UP001201812"/>
    </source>
</evidence>
<organism evidence="13 14">
    <name type="scientific">Ditylenchus destructor</name>
    <dbReference type="NCBI Taxonomy" id="166010"/>
    <lineage>
        <taxon>Eukaryota</taxon>
        <taxon>Metazoa</taxon>
        <taxon>Ecdysozoa</taxon>
        <taxon>Nematoda</taxon>
        <taxon>Chromadorea</taxon>
        <taxon>Rhabditida</taxon>
        <taxon>Tylenchina</taxon>
        <taxon>Tylenchomorpha</taxon>
        <taxon>Sphaerularioidea</taxon>
        <taxon>Anguinidae</taxon>
        <taxon>Anguininae</taxon>
        <taxon>Ditylenchus</taxon>
    </lineage>
</organism>
<dbReference type="CDD" id="cd08895">
    <property type="entry name" value="SRPBCC_CalC_Aha1-like_2"/>
    <property type="match status" value="1"/>
</dbReference>
<keyword evidence="7" id="KW-0067">ATP-binding</keyword>
<feature type="transmembrane region" description="Helical" evidence="10">
    <location>
        <begin position="6"/>
        <end position="28"/>
    </location>
</feature>
<evidence type="ECO:0000256" key="5">
    <source>
        <dbReference type="ARBA" id="ARBA00022692"/>
    </source>
</evidence>
<evidence type="ECO:0000256" key="4">
    <source>
        <dbReference type="ARBA" id="ARBA00022475"/>
    </source>
</evidence>
<name>A0AAD4MGN7_9BILA</name>
<keyword evidence="4" id="KW-1003">Cell membrane</keyword>
<proteinExistence type="inferred from homology"/>
<dbReference type="GO" id="GO:0016887">
    <property type="term" value="F:ATP hydrolysis activity"/>
    <property type="evidence" value="ECO:0007669"/>
    <property type="project" value="InterPro"/>
</dbReference>
<feature type="transmembrane region" description="Helical" evidence="10">
    <location>
        <begin position="177"/>
        <end position="198"/>
    </location>
</feature>
<dbReference type="InterPro" id="IPR035906">
    <property type="entry name" value="MetI-like_sf"/>
</dbReference>
<dbReference type="PROSITE" id="PS50893">
    <property type="entry name" value="ABC_TRANSPORTER_2"/>
    <property type="match status" value="1"/>
</dbReference>
<dbReference type="Pfam" id="PF00528">
    <property type="entry name" value="BPD_transp_1"/>
    <property type="match status" value="2"/>
</dbReference>
<reference evidence="13" key="1">
    <citation type="submission" date="2022-01" db="EMBL/GenBank/DDBJ databases">
        <title>Genome Sequence Resource for Two Populations of Ditylenchus destructor, the Migratory Endoparasitic Phytonematode.</title>
        <authorList>
            <person name="Zhang H."/>
            <person name="Lin R."/>
            <person name="Xie B."/>
        </authorList>
    </citation>
    <scope>NUCLEOTIDE SEQUENCE</scope>
    <source>
        <strain evidence="13">BazhouSP</strain>
    </source>
</reference>
<evidence type="ECO:0000256" key="3">
    <source>
        <dbReference type="ARBA" id="ARBA00022448"/>
    </source>
</evidence>
<dbReference type="InterPro" id="IPR013538">
    <property type="entry name" value="ASHA1/2-like_C"/>
</dbReference>
<evidence type="ECO:0000256" key="7">
    <source>
        <dbReference type="ARBA" id="ARBA00022840"/>
    </source>
</evidence>
<evidence type="ECO:0000256" key="6">
    <source>
        <dbReference type="ARBA" id="ARBA00022741"/>
    </source>
</evidence>
<dbReference type="PANTHER" id="PTHR30614:SF42">
    <property type="entry name" value="GLUTAMATE_ASPARTATE IMPORT PERMEASE PROTEIN GLTJ"/>
    <property type="match status" value="1"/>
</dbReference>
<dbReference type="SUPFAM" id="SSF161098">
    <property type="entry name" value="MetI-like"/>
    <property type="match status" value="2"/>
</dbReference>
<dbReference type="InterPro" id="IPR043429">
    <property type="entry name" value="ArtM/GltK/GlnP/TcyL/YhdX-like"/>
</dbReference>
<evidence type="ECO:0000259" key="12">
    <source>
        <dbReference type="PROSITE" id="PS50928"/>
    </source>
</evidence>
<dbReference type="GO" id="GO:0043190">
    <property type="term" value="C:ATP-binding cassette (ABC) transporter complex"/>
    <property type="evidence" value="ECO:0007669"/>
    <property type="project" value="InterPro"/>
</dbReference>
<evidence type="ECO:0000256" key="2">
    <source>
        <dbReference type="ARBA" id="ARBA00006817"/>
    </source>
</evidence>
<feature type="transmembrane region" description="Helical" evidence="10">
    <location>
        <begin position="78"/>
        <end position="95"/>
    </location>
</feature>
<sequence length="825" mass="90939">MDVDCLGWTVSVALTALFLALVVGSIIGTLRTLPDSPWLVRLGNAWVELFRNVPLLVQVFIWYFVLPKMIPPMRDLPPFVLVVCALGFFTSARIAEQLRSGIQALPRGQRYAGMAVGFTTPQYYRFVLLPMAYRIIMPPLTSESMNIFKNSSVAFAVSIPELTQFYLQAGEETSAQIPIYIGVIALYVISAMLINRIMTFIERKVRVPGFVAAVAREATDMMNLDFSFYNWSLISNYVLKGFYFSVILTVVATLGGIFFGTLLALMRLSGKKWLDFPAAAYVNGMRSVPLVMVILGFFLLVPFVIGRPIGAETSAVITFICFEAAYFSEIMRAGIQSISRGQVFAGMAVGMTYSQNMKLVILPQAFRNMLPVLLTQTIILFQDTSLVYAIGAYDLLKGFETAGGNAGGPAKPVPRRFPDCTRCDEPAHRSLKMSEKMIEIKNVSKWYGPVQVLNDCSVSIAKGDVVVVCGPSGSGKSTLIKTVNALEPFQKGEITLRSRVGMVFQHFELFPHLSVTENLTIAQIKVLGRSPDEAKTRGLKMLDRVGLMAHKDKFPGQLSGGQQQRVAIARALCMDPKVMLFDEPTSALDPEMVGEVLDVMVNLAKEGMTMMVVTHEMGFARKVASRVIFIDRGLFCLEPGHVAWPRVFPDLGACRFSSGSSDVLSRVVLDFLQEQSIMATNTVRLHRVLRTSPDKVYRAFVQPGAFERWLPPFGFVGKVHAMEPVVGGSWRMSFTNFGTGNGHSFGGKYLELIPGKRIAYDAAFDDPNLPGTMKTTVVLTEVSCGTDVSIVQEGIPEMIPTEMCYLGWQESLVSLAQLVEPNIPG</sequence>
<feature type="domain" description="ABC transmembrane type-1" evidence="12">
    <location>
        <begin position="6"/>
        <end position="198"/>
    </location>
</feature>
<keyword evidence="14" id="KW-1185">Reference proteome</keyword>
<keyword evidence="9 10" id="KW-0472">Membrane</keyword>
<keyword evidence="8 10" id="KW-1133">Transmembrane helix</keyword>
<dbReference type="CDD" id="cd06261">
    <property type="entry name" value="TM_PBP2"/>
    <property type="match status" value="1"/>
</dbReference>
<keyword evidence="5 10" id="KW-0812">Transmembrane</keyword>
<evidence type="ECO:0000259" key="11">
    <source>
        <dbReference type="PROSITE" id="PS50893"/>
    </source>
</evidence>
<dbReference type="InterPro" id="IPR023393">
    <property type="entry name" value="START-like_dom_sf"/>
</dbReference>
<dbReference type="PROSITE" id="PS50928">
    <property type="entry name" value="ABC_TM1"/>
    <property type="match status" value="2"/>
</dbReference>
<keyword evidence="3" id="KW-0813">Transport</keyword>
<dbReference type="InterPro" id="IPR000515">
    <property type="entry name" value="MetI-like"/>
</dbReference>
<feature type="transmembrane region" description="Helical" evidence="10">
    <location>
        <begin position="287"/>
        <end position="305"/>
    </location>
</feature>
<dbReference type="Gene3D" id="1.10.3720.10">
    <property type="entry name" value="MetI-like"/>
    <property type="match status" value="2"/>
</dbReference>
<dbReference type="InterPro" id="IPR017871">
    <property type="entry name" value="ABC_transporter-like_CS"/>
</dbReference>
<dbReference type="Proteomes" id="UP001201812">
    <property type="component" value="Unassembled WGS sequence"/>
</dbReference>
<dbReference type="GO" id="GO:0006865">
    <property type="term" value="P:amino acid transport"/>
    <property type="evidence" value="ECO:0007669"/>
    <property type="project" value="TreeGrafter"/>
</dbReference>
<accession>A0AAD4MGN7</accession>
<dbReference type="NCBIfam" id="TIGR01726">
    <property type="entry name" value="HEQRo_perm_3TM"/>
    <property type="match status" value="2"/>
</dbReference>
<gene>
    <name evidence="13" type="ORF">DdX_20784</name>
</gene>
<dbReference type="InterPro" id="IPR027417">
    <property type="entry name" value="P-loop_NTPase"/>
</dbReference>
<dbReference type="SMART" id="SM00382">
    <property type="entry name" value="AAA"/>
    <property type="match status" value="1"/>
</dbReference>
<dbReference type="GO" id="GO:0022857">
    <property type="term" value="F:transmembrane transporter activity"/>
    <property type="evidence" value="ECO:0007669"/>
    <property type="project" value="InterPro"/>
</dbReference>
<dbReference type="Gene3D" id="3.40.50.300">
    <property type="entry name" value="P-loop containing nucleotide triphosphate hydrolases"/>
    <property type="match status" value="1"/>
</dbReference>
<evidence type="ECO:0000256" key="1">
    <source>
        <dbReference type="ARBA" id="ARBA00004651"/>
    </source>
</evidence>
<feature type="domain" description="ABC transmembrane type-1" evidence="12">
    <location>
        <begin position="242"/>
        <end position="444"/>
    </location>
</feature>
<dbReference type="SUPFAM" id="SSF55961">
    <property type="entry name" value="Bet v1-like"/>
    <property type="match status" value="1"/>
</dbReference>
<dbReference type="InterPro" id="IPR010065">
    <property type="entry name" value="AA_ABC_transptr_permease_3TM"/>
</dbReference>
<keyword evidence="6" id="KW-0547">Nucleotide-binding</keyword>
<dbReference type="PANTHER" id="PTHR30614">
    <property type="entry name" value="MEMBRANE COMPONENT OF AMINO ACID ABC TRANSPORTER"/>
    <property type="match status" value="1"/>
</dbReference>
<dbReference type="Gene3D" id="3.30.530.20">
    <property type="match status" value="1"/>
</dbReference>
<evidence type="ECO:0000256" key="10">
    <source>
        <dbReference type="SAM" id="Phobius"/>
    </source>
</evidence>
<evidence type="ECO:0000256" key="9">
    <source>
        <dbReference type="ARBA" id="ARBA00023136"/>
    </source>
</evidence>
<dbReference type="InterPro" id="IPR003439">
    <property type="entry name" value="ABC_transporter-like_ATP-bd"/>
</dbReference>
<feature type="transmembrane region" description="Helical" evidence="10">
    <location>
        <begin position="242"/>
        <end position="266"/>
    </location>
</feature>
<dbReference type="GO" id="GO:0005524">
    <property type="term" value="F:ATP binding"/>
    <property type="evidence" value="ECO:0007669"/>
    <property type="project" value="UniProtKB-KW"/>
</dbReference>
<dbReference type="PROSITE" id="PS00211">
    <property type="entry name" value="ABC_TRANSPORTER_1"/>
    <property type="match status" value="1"/>
</dbReference>
<comment type="caution">
    <text evidence="13">The sequence shown here is derived from an EMBL/GenBank/DDBJ whole genome shotgun (WGS) entry which is preliminary data.</text>
</comment>
<dbReference type="SUPFAM" id="SSF52540">
    <property type="entry name" value="P-loop containing nucleoside triphosphate hydrolases"/>
    <property type="match status" value="1"/>
</dbReference>
<feature type="domain" description="ABC transporter" evidence="11">
    <location>
        <begin position="438"/>
        <end position="657"/>
    </location>
</feature>
<dbReference type="Pfam" id="PF08327">
    <property type="entry name" value="AHSA1"/>
    <property type="match status" value="1"/>
</dbReference>